<feature type="compositionally biased region" description="Polar residues" evidence="1">
    <location>
        <begin position="127"/>
        <end position="138"/>
    </location>
</feature>
<organism evidence="2">
    <name type="scientific">Timema douglasi</name>
    <name type="common">Walking stick</name>
    <dbReference type="NCBI Taxonomy" id="61478"/>
    <lineage>
        <taxon>Eukaryota</taxon>
        <taxon>Metazoa</taxon>
        <taxon>Ecdysozoa</taxon>
        <taxon>Arthropoda</taxon>
        <taxon>Hexapoda</taxon>
        <taxon>Insecta</taxon>
        <taxon>Pterygota</taxon>
        <taxon>Neoptera</taxon>
        <taxon>Polyneoptera</taxon>
        <taxon>Phasmatodea</taxon>
        <taxon>Timematodea</taxon>
        <taxon>Timematoidea</taxon>
        <taxon>Timematidae</taxon>
        <taxon>Timema</taxon>
    </lineage>
</organism>
<proteinExistence type="predicted"/>
<dbReference type="AlphaFoldDB" id="A0A7R8VR37"/>
<protein>
    <submittedName>
        <fullName evidence="2">Uncharacterized protein</fullName>
    </submittedName>
</protein>
<feature type="region of interest" description="Disordered" evidence="1">
    <location>
        <begin position="89"/>
        <end position="138"/>
    </location>
</feature>
<reference evidence="2" key="1">
    <citation type="submission" date="2020-11" db="EMBL/GenBank/DDBJ databases">
        <authorList>
            <person name="Tran Van P."/>
        </authorList>
    </citation>
    <scope>NUCLEOTIDE SEQUENCE</scope>
</reference>
<accession>A0A7R8VR37</accession>
<name>A0A7R8VR37_TIMDO</name>
<gene>
    <name evidence="2" type="ORF">TDIB3V08_LOCUS9286</name>
</gene>
<sequence length="138" mass="14661">MAVTSHGCDFMRSVTSHGCDFMHSLTSHGCDFTRLCDFMRSVTSCGCVTSRGSSVVAVSLPRDIPVSTTVSLQGGGGLVNQLRRSYSLSDLSSDKDSIPDLGRTRALTDTPEDEVDDGSMPTAHGLSDQTQPKTVDSN</sequence>
<evidence type="ECO:0000256" key="1">
    <source>
        <dbReference type="SAM" id="MobiDB-lite"/>
    </source>
</evidence>
<dbReference type="EMBL" id="OA570190">
    <property type="protein sequence ID" value="CAD7203110.1"/>
    <property type="molecule type" value="Genomic_DNA"/>
</dbReference>
<evidence type="ECO:0000313" key="2">
    <source>
        <dbReference type="EMBL" id="CAD7203110.1"/>
    </source>
</evidence>